<keyword evidence="5" id="KW-0472">Membrane</keyword>
<name>A0A0M3QFW6_9BACT</name>
<accession>A0A0M3QFW6</accession>
<evidence type="ECO:0000256" key="1">
    <source>
        <dbReference type="ARBA" id="ARBA00004533"/>
    </source>
</evidence>
<keyword evidence="6 7" id="KW-0012">Acyltransferase</keyword>
<dbReference type="GO" id="GO:0016746">
    <property type="term" value="F:acyltransferase activity"/>
    <property type="evidence" value="ECO:0007669"/>
    <property type="project" value="UniProtKB-KW"/>
</dbReference>
<dbReference type="Pfam" id="PF03279">
    <property type="entry name" value="Lip_A_acyltrans"/>
    <property type="match status" value="1"/>
</dbReference>
<dbReference type="Proteomes" id="UP000057158">
    <property type="component" value="Chromosome"/>
</dbReference>
<keyword evidence="8" id="KW-1185">Reference proteome</keyword>
<sequence>MPKRFLQNYLEYTLFLSLIFVVKALPRTLALRIGAGLGLLSKVLLPKRRKRALENMRMAYPLMPEEELRNNVSEMFRHLGISGVEMLLLDTFKTKEDLEKYFSFHGLEHLREAYKLNKGVFLLSGHLGSWEVGTFFLPMLGCPADFVAKQMKNPYVGRYFNRLREAGGGRVLDAKHGARRIVKSLAENRAVAILLDQHTTPSVAVKVNFFGRPAYTTPIITQIAMKNGVPIVPCFTHRTKDNHYEIVFEPMILLAPDSDREAVVRNTALLTSIIEDAVRRDLTQWFWVHRRWRE</sequence>
<dbReference type="EMBL" id="CP010802">
    <property type="protein sequence ID" value="ALC16783.1"/>
    <property type="molecule type" value="Genomic_DNA"/>
</dbReference>
<gene>
    <name evidence="7" type="ORF">DSOUD_2016</name>
</gene>
<dbReference type="STRING" id="1603606.DSOUD_2016"/>
<keyword evidence="2" id="KW-1003">Cell membrane</keyword>
<protein>
    <submittedName>
        <fullName evidence="7">Lauroyl/myristoyl acyltransferase</fullName>
    </submittedName>
</protein>
<evidence type="ECO:0000256" key="2">
    <source>
        <dbReference type="ARBA" id="ARBA00022475"/>
    </source>
</evidence>
<dbReference type="GO" id="GO:0005886">
    <property type="term" value="C:plasma membrane"/>
    <property type="evidence" value="ECO:0007669"/>
    <property type="project" value="UniProtKB-SubCell"/>
</dbReference>
<dbReference type="KEGG" id="des:DSOUD_2016"/>
<dbReference type="AlphaFoldDB" id="A0A0M3QFW6"/>
<evidence type="ECO:0000256" key="5">
    <source>
        <dbReference type="ARBA" id="ARBA00023136"/>
    </source>
</evidence>
<dbReference type="PATRIC" id="fig|1603606.3.peg.2179"/>
<dbReference type="GO" id="GO:0009247">
    <property type="term" value="P:glycolipid biosynthetic process"/>
    <property type="evidence" value="ECO:0007669"/>
    <property type="project" value="UniProtKB-ARBA"/>
</dbReference>
<dbReference type="RefSeq" id="WP_053550850.1">
    <property type="nucleotide sequence ID" value="NZ_CP010802.1"/>
</dbReference>
<keyword evidence="3" id="KW-0997">Cell inner membrane</keyword>
<dbReference type="PIRSF" id="PIRSF026649">
    <property type="entry name" value="MsbB"/>
    <property type="match status" value="1"/>
</dbReference>
<evidence type="ECO:0000313" key="8">
    <source>
        <dbReference type="Proteomes" id="UP000057158"/>
    </source>
</evidence>
<evidence type="ECO:0000256" key="6">
    <source>
        <dbReference type="ARBA" id="ARBA00023315"/>
    </source>
</evidence>
<reference evidence="7 8" key="1">
    <citation type="submission" date="2015-07" db="EMBL/GenBank/DDBJ databases">
        <title>Isolation and Genomic Characterization of a Novel Halophilic Metal-Reducing Deltaproteobacterium from the Deep Subsurface.</title>
        <authorList>
            <person name="Badalamenti J.P."/>
            <person name="Summers Z.M."/>
            <person name="Gralnick J.A."/>
            <person name="Bond D.R."/>
        </authorList>
    </citation>
    <scope>NUCLEOTIDE SEQUENCE [LARGE SCALE GENOMIC DNA]</scope>
    <source>
        <strain evidence="7 8">WTL</strain>
    </source>
</reference>
<evidence type="ECO:0000256" key="3">
    <source>
        <dbReference type="ARBA" id="ARBA00022519"/>
    </source>
</evidence>
<proteinExistence type="predicted"/>
<dbReference type="OrthoDB" id="9803456at2"/>
<dbReference type="InterPro" id="IPR004960">
    <property type="entry name" value="LipA_acyltrans"/>
</dbReference>
<keyword evidence="4 7" id="KW-0808">Transferase</keyword>
<dbReference type="PANTHER" id="PTHR30606">
    <property type="entry name" value="LIPID A BIOSYNTHESIS LAUROYL ACYLTRANSFERASE"/>
    <property type="match status" value="1"/>
</dbReference>
<comment type="subcellular location">
    <subcellularLocation>
        <location evidence="1">Cell inner membrane</location>
    </subcellularLocation>
</comment>
<organism evidence="7 8">
    <name type="scientific">Desulfuromonas soudanensis</name>
    <dbReference type="NCBI Taxonomy" id="1603606"/>
    <lineage>
        <taxon>Bacteria</taxon>
        <taxon>Pseudomonadati</taxon>
        <taxon>Thermodesulfobacteriota</taxon>
        <taxon>Desulfuromonadia</taxon>
        <taxon>Desulfuromonadales</taxon>
        <taxon>Desulfuromonadaceae</taxon>
        <taxon>Desulfuromonas</taxon>
    </lineage>
</organism>
<dbReference type="PANTHER" id="PTHR30606:SF10">
    <property type="entry name" value="PHOSPHATIDYLINOSITOL MANNOSIDE ACYLTRANSFERASE"/>
    <property type="match status" value="1"/>
</dbReference>
<evidence type="ECO:0000256" key="4">
    <source>
        <dbReference type="ARBA" id="ARBA00022679"/>
    </source>
</evidence>
<dbReference type="CDD" id="cd07984">
    <property type="entry name" value="LPLAT_LABLAT-like"/>
    <property type="match status" value="1"/>
</dbReference>
<evidence type="ECO:0000313" key="7">
    <source>
        <dbReference type="EMBL" id="ALC16783.1"/>
    </source>
</evidence>